<dbReference type="PANTHER" id="PTHR45994:SF1">
    <property type="entry name" value="FI21225P1"/>
    <property type="match status" value="1"/>
</dbReference>
<evidence type="ECO:0000256" key="2">
    <source>
        <dbReference type="ARBA" id="ARBA00022490"/>
    </source>
</evidence>
<dbReference type="InterPro" id="IPR024660">
    <property type="entry name" value="UCS_central_dom"/>
</dbReference>
<evidence type="ECO:0000313" key="5">
    <source>
        <dbReference type="Proteomes" id="UP001383192"/>
    </source>
</evidence>
<proteinExistence type="predicted"/>
<dbReference type="GO" id="GO:0005737">
    <property type="term" value="C:cytoplasm"/>
    <property type="evidence" value="ECO:0007669"/>
    <property type="project" value="UniProtKB-SubCell"/>
</dbReference>
<dbReference type="EMBL" id="JAYKXP010000005">
    <property type="protein sequence ID" value="KAK7058468.1"/>
    <property type="molecule type" value="Genomic_DNA"/>
</dbReference>
<name>A0AAW0E2N4_9AGAR</name>
<dbReference type="AlphaFoldDB" id="A0AAW0E2N4"/>
<dbReference type="Gene3D" id="1.25.10.10">
    <property type="entry name" value="Leucine-rich Repeat Variant"/>
    <property type="match status" value="1"/>
</dbReference>
<dbReference type="Proteomes" id="UP001383192">
    <property type="component" value="Unassembled WGS sequence"/>
</dbReference>
<comment type="caution">
    <text evidence="4">The sequence shown here is derived from an EMBL/GenBank/DDBJ whole genome shotgun (WGS) entry which is preliminary data.</text>
</comment>
<dbReference type="InterPro" id="IPR011989">
    <property type="entry name" value="ARM-like"/>
</dbReference>
<evidence type="ECO:0000256" key="1">
    <source>
        <dbReference type="ARBA" id="ARBA00004496"/>
    </source>
</evidence>
<sequence>MASDNQRLDSLLNSATKASQLPDELSYIITSFTPSKSQDERSKAYLVLSAFCQGVRQSHSNKSHTSDTDPATEALSKVFSPLILARLEETNEENLLVGISFLTALFQVDWQSASAIFTQATVLELVMDSIEFKPSPQLSLNVAQLLSQACGYKPSRTHISEEAISWLERSRNSQDTALRAAASIALIKLTKGRAADRASDPTAAALETKEVVDDGLVEAMKKLVIDRDSDSSSLSDAIEGLAYTSTDPTVKEDISKDTSFLKQLFSLVPKQKAAAPDANSALLYGIVVMISNLCAHRPQLTEEQKQIEKLRKMAKNNSGGTDAASALDDDDKVKERIKRVVAAGALEVLVAAVLMTDTPGIRLIVGKAFLDIVTDKENRGKVLQHGGAKVLMMIIKKSMSSTVPPSKSAKDVELDEAYLPPVQALAKLAITSSPVQVFGPDAGALYDAIRPLSLMLQHPSATQLQRFESLMALTNLASANPESATRVADSKGLLNRVEFLLLDDHPLVQRAAVELICNLIVGSDKVYETYASSKSKLQIILALSDAEDLQTRLAASGALATLLSLPKACQELLSLQQERHRVLPILTQLIDPSSATDGEPASETHPGLVHRGVICTRHFILGIENNADLDVIRKEAQEAGLVSALGKIVKDSSVGPEIVRPAVEALKVLLKKADK</sequence>
<gene>
    <name evidence="4" type="primary">SHE4</name>
    <name evidence="4" type="ORF">VNI00_002102</name>
</gene>
<evidence type="ECO:0000313" key="4">
    <source>
        <dbReference type="EMBL" id="KAK7058468.1"/>
    </source>
</evidence>
<accession>A0AAW0E2N4</accession>
<protein>
    <submittedName>
        <fullName evidence="4">SWI5-dependent HO expression protein 4</fullName>
    </submittedName>
</protein>
<evidence type="ECO:0000259" key="3">
    <source>
        <dbReference type="Pfam" id="PF11701"/>
    </source>
</evidence>
<comment type="subcellular location">
    <subcellularLocation>
        <location evidence="1">Cytoplasm</location>
    </subcellularLocation>
</comment>
<dbReference type="PANTHER" id="PTHR45994">
    <property type="entry name" value="FI21225P1"/>
    <property type="match status" value="1"/>
</dbReference>
<dbReference type="SUPFAM" id="SSF48371">
    <property type="entry name" value="ARM repeat"/>
    <property type="match status" value="1"/>
</dbReference>
<keyword evidence="2" id="KW-0963">Cytoplasm</keyword>
<reference evidence="4 5" key="1">
    <citation type="submission" date="2024-01" db="EMBL/GenBank/DDBJ databases">
        <title>A draft genome for a cacao thread blight-causing isolate of Paramarasmius palmivorus.</title>
        <authorList>
            <person name="Baruah I.K."/>
            <person name="Bukari Y."/>
            <person name="Amoako-Attah I."/>
            <person name="Meinhardt L.W."/>
            <person name="Bailey B.A."/>
            <person name="Cohen S.P."/>
        </authorList>
    </citation>
    <scope>NUCLEOTIDE SEQUENCE [LARGE SCALE GENOMIC DNA]</scope>
    <source>
        <strain evidence="4 5">GH-12</strain>
    </source>
</reference>
<feature type="domain" description="UNC-45/Cro1/She4 central" evidence="3">
    <location>
        <begin position="24"/>
        <end position="189"/>
    </location>
</feature>
<dbReference type="Pfam" id="PF11701">
    <property type="entry name" value="UNC45-central"/>
    <property type="match status" value="1"/>
</dbReference>
<keyword evidence="5" id="KW-1185">Reference proteome</keyword>
<organism evidence="4 5">
    <name type="scientific">Paramarasmius palmivorus</name>
    <dbReference type="NCBI Taxonomy" id="297713"/>
    <lineage>
        <taxon>Eukaryota</taxon>
        <taxon>Fungi</taxon>
        <taxon>Dikarya</taxon>
        <taxon>Basidiomycota</taxon>
        <taxon>Agaricomycotina</taxon>
        <taxon>Agaricomycetes</taxon>
        <taxon>Agaricomycetidae</taxon>
        <taxon>Agaricales</taxon>
        <taxon>Marasmiineae</taxon>
        <taxon>Marasmiaceae</taxon>
        <taxon>Paramarasmius</taxon>
    </lineage>
</organism>
<dbReference type="GO" id="GO:0051879">
    <property type="term" value="F:Hsp90 protein binding"/>
    <property type="evidence" value="ECO:0007669"/>
    <property type="project" value="TreeGrafter"/>
</dbReference>
<dbReference type="InterPro" id="IPR016024">
    <property type="entry name" value="ARM-type_fold"/>
</dbReference>
<dbReference type="Gene3D" id="1.25.10.100">
    <property type="match status" value="1"/>
</dbReference>